<organism evidence="2">
    <name type="scientific">freshwater sediment metagenome</name>
    <dbReference type="NCBI Taxonomy" id="556182"/>
    <lineage>
        <taxon>unclassified sequences</taxon>
        <taxon>metagenomes</taxon>
        <taxon>ecological metagenomes</taxon>
    </lineage>
</organism>
<proteinExistence type="predicted"/>
<dbReference type="AlphaFoldDB" id="A0AA48RCD8"/>
<feature type="compositionally biased region" description="Low complexity" evidence="1">
    <location>
        <begin position="415"/>
        <end position="435"/>
    </location>
</feature>
<dbReference type="Pfam" id="PF03783">
    <property type="entry name" value="CsgG"/>
    <property type="match status" value="1"/>
</dbReference>
<accession>A0AA48RCD8</accession>
<feature type="compositionally biased region" description="Basic and acidic residues" evidence="1">
    <location>
        <begin position="399"/>
        <end position="414"/>
    </location>
</feature>
<protein>
    <recommendedName>
        <fullName evidence="3">Curli production assembly/transport component CsgG</fullName>
    </recommendedName>
</protein>
<evidence type="ECO:0000256" key="1">
    <source>
        <dbReference type="SAM" id="MobiDB-lite"/>
    </source>
</evidence>
<reference evidence="2" key="1">
    <citation type="submission" date="2023-07" db="EMBL/GenBank/DDBJ databases">
        <authorList>
            <person name="Pelsma A.J. K."/>
        </authorList>
    </citation>
    <scope>NUCLEOTIDE SEQUENCE</scope>
</reference>
<name>A0AA48RCD8_9ZZZZ</name>
<dbReference type="Gene3D" id="3.40.50.10610">
    <property type="entry name" value="ABC-type transport auxiliary lipoprotein component"/>
    <property type="match status" value="1"/>
</dbReference>
<dbReference type="GO" id="GO:0030288">
    <property type="term" value="C:outer membrane-bounded periplasmic space"/>
    <property type="evidence" value="ECO:0007669"/>
    <property type="project" value="InterPro"/>
</dbReference>
<dbReference type="InterPro" id="IPR005534">
    <property type="entry name" value="Curli_assmbl/transp-comp_CsgG"/>
</dbReference>
<feature type="region of interest" description="Disordered" evidence="1">
    <location>
        <begin position="330"/>
        <end position="466"/>
    </location>
</feature>
<dbReference type="EMBL" id="OY288114">
    <property type="protein sequence ID" value="CAJ0858318.1"/>
    <property type="molecule type" value="Genomic_DNA"/>
</dbReference>
<evidence type="ECO:0008006" key="3">
    <source>
        <dbReference type="Google" id="ProtNLM"/>
    </source>
</evidence>
<sequence length="466" mass="48471">MSTSLRRIFTAALLASCGGVLAGCADTYGPLGLRMETKEVVGPSPHANLTPMAEAMACLRREAPTPNVRLGVSEFVDGTGSIEGLAMNSRVFSQRPDYMMIVGLKSAGVNLVNRSSVNVAEWEMKQAMEQKLGDGHKVSVGDGSSVLFRPVKAGAILGSTHYLTGAITELNWNIDSKVAEANILGVNAGGRTYRVSLAVDVMVTDTQSTEVVHARSYKKQLVGFETDAGYFRFIEKNSLNAMGWQGAVLNKGLDLFQANLGDKQNEPNQTALRWVIELAAYDTIRSLTKRGAACDSLLPPGSLDPTIPGGGVGPDVVAFPDPAIAPAGRGRYRRADAQGAGAAQPTAVAATAPAKPVTGAPSSQQASAQPVASMAPGVDPERTVPPEVRNSWESKVATKARENGADPSRSKADAATDNAATPAATDAKTGGTANAPRKTQARLASASAQGFETPALDPATGTSVAR</sequence>
<feature type="compositionally biased region" description="Low complexity" evidence="1">
    <location>
        <begin position="337"/>
        <end position="376"/>
    </location>
</feature>
<gene>
    <name evidence="2" type="ORF">AMST5_01105</name>
</gene>
<dbReference type="PROSITE" id="PS51257">
    <property type="entry name" value="PROKAR_LIPOPROTEIN"/>
    <property type="match status" value="1"/>
</dbReference>
<evidence type="ECO:0000313" key="2">
    <source>
        <dbReference type="EMBL" id="CAJ0858318.1"/>
    </source>
</evidence>